<dbReference type="Pfam" id="PF03140">
    <property type="entry name" value="DUF247"/>
    <property type="match status" value="1"/>
</dbReference>
<dbReference type="Gramene" id="ONK58366">
    <property type="protein sequence ID" value="ONK58366"/>
    <property type="gene ID" value="A4U43_C09F11510"/>
</dbReference>
<keyword evidence="1" id="KW-1133">Transmembrane helix</keyword>
<evidence type="ECO:0000313" key="2">
    <source>
        <dbReference type="EMBL" id="ONK58366.1"/>
    </source>
</evidence>
<accession>A0A5P1EBT0</accession>
<organism evidence="2 3">
    <name type="scientific">Asparagus officinalis</name>
    <name type="common">Garden asparagus</name>
    <dbReference type="NCBI Taxonomy" id="4686"/>
    <lineage>
        <taxon>Eukaryota</taxon>
        <taxon>Viridiplantae</taxon>
        <taxon>Streptophyta</taxon>
        <taxon>Embryophyta</taxon>
        <taxon>Tracheophyta</taxon>
        <taxon>Spermatophyta</taxon>
        <taxon>Magnoliopsida</taxon>
        <taxon>Liliopsida</taxon>
        <taxon>Asparagales</taxon>
        <taxon>Asparagaceae</taxon>
        <taxon>Asparagoideae</taxon>
        <taxon>Asparagus</taxon>
    </lineage>
</organism>
<reference evidence="3" key="1">
    <citation type="journal article" date="2017" name="Nat. Commun.">
        <title>The asparagus genome sheds light on the origin and evolution of a young Y chromosome.</title>
        <authorList>
            <person name="Harkess A."/>
            <person name="Zhou J."/>
            <person name="Xu C."/>
            <person name="Bowers J.E."/>
            <person name="Van der Hulst R."/>
            <person name="Ayyampalayam S."/>
            <person name="Mercati F."/>
            <person name="Riccardi P."/>
            <person name="McKain M.R."/>
            <person name="Kakrana A."/>
            <person name="Tang H."/>
            <person name="Ray J."/>
            <person name="Groenendijk J."/>
            <person name="Arikit S."/>
            <person name="Mathioni S.M."/>
            <person name="Nakano M."/>
            <person name="Shan H."/>
            <person name="Telgmann-Rauber A."/>
            <person name="Kanno A."/>
            <person name="Yue Z."/>
            <person name="Chen H."/>
            <person name="Li W."/>
            <person name="Chen Y."/>
            <person name="Xu X."/>
            <person name="Zhang Y."/>
            <person name="Luo S."/>
            <person name="Chen H."/>
            <person name="Gao J."/>
            <person name="Mao Z."/>
            <person name="Pires J.C."/>
            <person name="Luo M."/>
            <person name="Kudrna D."/>
            <person name="Wing R.A."/>
            <person name="Meyers B.C."/>
            <person name="Yi K."/>
            <person name="Kong H."/>
            <person name="Lavrijsen P."/>
            <person name="Sunseri F."/>
            <person name="Falavigna A."/>
            <person name="Ye Y."/>
            <person name="Leebens-Mack J.H."/>
            <person name="Chen G."/>
        </authorList>
    </citation>
    <scope>NUCLEOTIDE SEQUENCE [LARGE SCALE GENOMIC DNA]</scope>
    <source>
        <strain evidence="3">cv. DH0086</strain>
    </source>
</reference>
<gene>
    <name evidence="2" type="ORF">A4U43_C09F11510</name>
</gene>
<dbReference type="PANTHER" id="PTHR31170:SF25">
    <property type="entry name" value="BNAA09G04570D PROTEIN"/>
    <property type="match status" value="1"/>
</dbReference>
<name>A0A5P1EBT0_ASPOF</name>
<dbReference type="InterPro" id="IPR004158">
    <property type="entry name" value="DUF247_pln"/>
</dbReference>
<evidence type="ECO:0000313" key="3">
    <source>
        <dbReference type="Proteomes" id="UP000243459"/>
    </source>
</evidence>
<dbReference type="OMA" id="HYFRSHE"/>
<dbReference type="AlphaFoldDB" id="A0A5P1EBT0"/>
<keyword evidence="1" id="KW-0472">Membrane</keyword>
<keyword evidence="3" id="KW-1185">Reference proteome</keyword>
<protein>
    <submittedName>
        <fullName evidence="2">Uncharacterized protein</fullName>
    </submittedName>
</protein>
<dbReference type="PANTHER" id="PTHR31170">
    <property type="entry name" value="BNAC04G53230D PROTEIN"/>
    <property type="match status" value="1"/>
</dbReference>
<sequence length="441" mass="51415">MVSTPEHSIKVLDQEWVKSWKKKLRGSNPNNGGTSIIFRVSDHIRATDPNAYEPKVVSIGPYHHNKPHLKPMDQVKLLYFERILQRNKEITLDKYLQLIDGLKTQSQLSYSGDIKLGEREFSDMLLLDGCFIVELLLSHYFRSHEQQRENLILNNMTTLSLVEFDMLLLENQLPFVVLKGLLDLVVGDKISLIEIASKFFKGLIKGLEPLPKSDGSSSKTNKFYHLLHLFHACFIGKPIEEVIVADFPTESMLMTPCASDLMNVDVKFKQKTDRSFSWNISYEHGIIEIFPARLNSNSNSFYRNLITFEQYFFRNIRSRVMAYVMLMSCLIDSGKDLDLLRRERIVAYTLDYNEATLFFRKLCKDSIMDYDKSYLSQLQDLSMNVWELYDTKWIRYKAKLKHGYFRNPINSIYLITSAVLFIVLTILQTVYTVLSYYRSSK</sequence>
<evidence type="ECO:0000256" key="1">
    <source>
        <dbReference type="SAM" id="Phobius"/>
    </source>
</evidence>
<dbReference type="EMBL" id="CM007389">
    <property type="protein sequence ID" value="ONK58366.1"/>
    <property type="molecule type" value="Genomic_DNA"/>
</dbReference>
<dbReference type="Proteomes" id="UP000243459">
    <property type="component" value="Chromosome 9"/>
</dbReference>
<feature type="transmembrane region" description="Helical" evidence="1">
    <location>
        <begin position="412"/>
        <end position="437"/>
    </location>
</feature>
<dbReference type="OrthoDB" id="1936937at2759"/>
<proteinExistence type="predicted"/>
<keyword evidence="1" id="KW-0812">Transmembrane</keyword>